<evidence type="ECO:0000256" key="3">
    <source>
        <dbReference type="ARBA" id="ARBA00022723"/>
    </source>
</evidence>
<dbReference type="InterPro" id="IPR011009">
    <property type="entry name" value="Kinase-like_dom_sf"/>
</dbReference>
<dbReference type="SUPFAM" id="SSF56112">
    <property type="entry name" value="Protein kinase-like (PK-like)"/>
    <property type="match status" value="1"/>
</dbReference>
<evidence type="ECO:0000256" key="4">
    <source>
        <dbReference type="ARBA" id="ARBA00022964"/>
    </source>
</evidence>
<dbReference type="EMBL" id="CP126217">
    <property type="protein sequence ID" value="WIA19405.1"/>
    <property type="molecule type" value="Genomic_DNA"/>
</dbReference>
<dbReference type="PROSITE" id="PS51471">
    <property type="entry name" value="FE2OG_OXY"/>
    <property type="match status" value="1"/>
</dbReference>
<comment type="subcellular location">
    <subcellularLocation>
        <location evidence="2">Endoplasmic reticulum membrane</location>
        <topology evidence="2">Single-pass type II membrane protein</topology>
    </subcellularLocation>
</comment>
<keyword evidence="4" id="KW-0223">Dioxygenase</keyword>
<evidence type="ECO:0000259" key="8">
    <source>
        <dbReference type="PROSITE" id="PS50011"/>
    </source>
</evidence>
<evidence type="ECO:0000256" key="2">
    <source>
        <dbReference type="ARBA" id="ARBA00004648"/>
    </source>
</evidence>
<dbReference type="PROSITE" id="PS00108">
    <property type="entry name" value="PROTEIN_KINASE_ST"/>
    <property type="match status" value="1"/>
</dbReference>
<evidence type="ECO:0008006" key="12">
    <source>
        <dbReference type="Google" id="ProtNLM"/>
    </source>
</evidence>
<protein>
    <recommendedName>
        <fullName evidence="12">Procollagen-proline 4-dioxygenase</fullName>
    </recommendedName>
</protein>
<evidence type="ECO:0000256" key="6">
    <source>
        <dbReference type="ARBA" id="ARBA00023004"/>
    </source>
</evidence>
<dbReference type="SMART" id="SM00220">
    <property type="entry name" value="S_TKc"/>
    <property type="match status" value="1"/>
</dbReference>
<keyword evidence="6" id="KW-0408">Iron</keyword>
<evidence type="ECO:0000259" key="9">
    <source>
        <dbReference type="PROSITE" id="PS51471"/>
    </source>
</evidence>
<evidence type="ECO:0000256" key="1">
    <source>
        <dbReference type="ARBA" id="ARBA00001961"/>
    </source>
</evidence>
<evidence type="ECO:0000313" key="11">
    <source>
        <dbReference type="Proteomes" id="UP001244341"/>
    </source>
</evidence>
<keyword evidence="3" id="KW-0479">Metal-binding</keyword>
<keyword evidence="5" id="KW-0560">Oxidoreductase</keyword>
<accession>A0ABY8UDG2</accession>
<feature type="domain" description="Protein kinase" evidence="8">
    <location>
        <begin position="368"/>
        <end position="649"/>
    </location>
</feature>
<gene>
    <name evidence="10" type="ORF">OEZ85_004025</name>
</gene>
<comment type="catalytic activity">
    <reaction evidence="7">
        <text>L-prolyl-[collagen] + 2-oxoglutarate + O2 = trans-4-hydroxy-L-prolyl-[collagen] + succinate + CO2</text>
        <dbReference type="Rhea" id="RHEA:18945"/>
        <dbReference type="Rhea" id="RHEA-COMP:11676"/>
        <dbReference type="Rhea" id="RHEA-COMP:11680"/>
        <dbReference type="ChEBI" id="CHEBI:15379"/>
        <dbReference type="ChEBI" id="CHEBI:16526"/>
        <dbReference type="ChEBI" id="CHEBI:16810"/>
        <dbReference type="ChEBI" id="CHEBI:30031"/>
        <dbReference type="ChEBI" id="CHEBI:50342"/>
        <dbReference type="ChEBI" id="CHEBI:61965"/>
        <dbReference type="EC" id="1.14.11.2"/>
    </reaction>
</comment>
<dbReference type="Pfam" id="PF00069">
    <property type="entry name" value="Pkinase"/>
    <property type="match status" value="1"/>
</dbReference>
<dbReference type="InterPro" id="IPR044862">
    <property type="entry name" value="Pro_4_hyd_alph_FE2OG_OXY"/>
</dbReference>
<dbReference type="Proteomes" id="UP001244341">
    <property type="component" value="Chromosome 10b"/>
</dbReference>
<evidence type="ECO:0000256" key="7">
    <source>
        <dbReference type="ARBA" id="ARBA00049169"/>
    </source>
</evidence>
<dbReference type="InterPro" id="IPR008271">
    <property type="entry name" value="Ser/Thr_kinase_AS"/>
</dbReference>
<reference evidence="10 11" key="1">
    <citation type="submission" date="2023-05" db="EMBL/GenBank/DDBJ databases">
        <title>A 100% complete, gapless, phased diploid assembly of the Scenedesmus obliquus UTEX 3031 genome.</title>
        <authorList>
            <person name="Biondi T.C."/>
            <person name="Hanschen E.R."/>
            <person name="Kwon T."/>
            <person name="Eng W."/>
            <person name="Kruse C.P.S."/>
            <person name="Koehler S.I."/>
            <person name="Kunde Y."/>
            <person name="Gleasner C.D."/>
            <person name="You Mak K.T."/>
            <person name="Polle J."/>
            <person name="Hovde B.T."/>
            <person name="Starkenburg S.R."/>
        </authorList>
    </citation>
    <scope>NUCLEOTIDE SEQUENCE [LARGE SCALE GENOMIC DNA]</scope>
    <source>
        <strain evidence="10 11">DOE0152z</strain>
    </source>
</reference>
<evidence type="ECO:0000256" key="5">
    <source>
        <dbReference type="ARBA" id="ARBA00023002"/>
    </source>
</evidence>
<organism evidence="10 11">
    <name type="scientific">Tetradesmus obliquus</name>
    <name type="common">Green alga</name>
    <name type="synonym">Acutodesmus obliquus</name>
    <dbReference type="NCBI Taxonomy" id="3088"/>
    <lineage>
        <taxon>Eukaryota</taxon>
        <taxon>Viridiplantae</taxon>
        <taxon>Chlorophyta</taxon>
        <taxon>core chlorophytes</taxon>
        <taxon>Chlorophyceae</taxon>
        <taxon>CS clade</taxon>
        <taxon>Sphaeropleales</taxon>
        <taxon>Scenedesmaceae</taxon>
        <taxon>Tetradesmus</taxon>
    </lineage>
</organism>
<sequence>MVPSAAAAAGAEPDEKLTGWLGETYTGGKDAADPSGMRVLSWDPRIMHYRRFLTEEECDELRGMAKPSLRPSGVADSITGQSKFDKVRTSSGMFFSRGQNELIRRIEERVAMVTMLPAGNAEGMQVLHYENGQEYRPHHDYFSFADKDKNGGNRMATVLMYLTDVDQGGETVFPHVPKAANQTAENGWSECGMKGLAVKPKKGDATIFWSIRPDGTFDHKSLHGSCPVIKGEKWSATKWIHVAHFALGSGEVAREVKRVIYAPPPPPIPAWCKDKSKECPVWAESGECVVNPSFMVGSKASPGSCLASCGRCDLLPEPAKAAEPSRKLKHPVKQLNSSFVRSQQVATKVAFADTAEAVRVKEEPQKRYILGELLGSGTAAHVHVGTDTATGLQHAVKILPKRKGTKDKTKLIKAEIQISSKLRYCRHAVQTVDTFEDERNIYVVQELCCGGDLADLMTAQEGKLSQQEAATIMRCVLEFLQDCHARSICYGDVKPNNFVLRSLYPSIAHLLDPSKPRGALEVVAVDFGCCQELGETCLQEPHVTGTPLYMAPEDLRGCHGLEVDIWAAGVMLYQLLSDRFPFWDVDLHQIDSLGGMAIREGIMHGPVLFPLQPWATEVHPSAQDLIMRMLQRDPQKRISAADALAHPFFAHALGAAPAAASAR</sequence>
<dbReference type="PANTHER" id="PTHR10869">
    <property type="entry name" value="PROLYL 4-HYDROXYLASE ALPHA SUBUNIT"/>
    <property type="match status" value="1"/>
</dbReference>
<dbReference type="Pfam" id="PF13640">
    <property type="entry name" value="2OG-FeII_Oxy_3"/>
    <property type="match status" value="1"/>
</dbReference>
<name>A0ABY8UDG2_TETOB</name>
<dbReference type="InterPro" id="IPR006620">
    <property type="entry name" value="Pro_4_hyd_alph"/>
</dbReference>
<feature type="domain" description="Fe2OG dioxygenase" evidence="9">
    <location>
        <begin position="120"/>
        <end position="242"/>
    </location>
</feature>
<dbReference type="Gene3D" id="1.10.510.10">
    <property type="entry name" value="Transferase(Phosphotransferase) domain 1"/>
    <property type="match status" value="1"/>
</dbReference>
<comment type="cofactor">
    <cofactor evidence="1">
        <name>L-ascorbate</name>
        <dbReference type="ChEBI" id="CHEBI:38290"/>
    </cofactor>
</comment>
<dbReference type="Gene3D" id="2.60.120.620">
    <property type="entry name" value="q2cbj1_9rhob like domain"/>
    <property type="match status" value="1"/>
</dbReference>
<proteinExistence type="predicted"/>
<dbReference type="SMART" id="SM00702">
    <property type="entry name" value="P4Hc"/>
    <property type="match status" value="1"/>
</dbReference>
<dbReference type="InterPro" id="IPR005123">
    <property type="entry name" value="Oxoglu/Fe-dep_dioxygenase_dom"/>
</dbReference>
<dbReference type="PROSITE" id="PS50011">
    <property type="entry name" value="PROTEIN_KINASE_DOM"/>
    <property type="match status" value="1"/>
</dbReference>
<dbReference type="PANTHER" id="PTHR10869:SF238">
    <property type="entry name" value="PROLYL 4-HYDROXYLASE 6-RELATED"/>
    <property type="match status" value="1"/>
</dbReference>
<keyword evidence="11" id="KW-1185">Reference proteome</keyword>
<evidence type="ECO:0000313" key="10">
    <source>
        <dbReference type="EMBL" id="WIA19405.1"/>
    </source>
</evidence>
<dbReference type="InterPro" id="IPR000719">
    <property type="entry name" value="Prot_kinase_dom"/>
</dbReference>
<dbReference type="InterPro" id="IPR045054">
    <property type="entry name" value="P4HA-like"/>
</dbReference>